<dbReference type="AlphaFoldDB" id="A0A8J2V2F2"/>
<dbReference type="Gene3D" id="1.10.10.830">
    <property type="entry name" value="Ile-tRNA synthetase CP2 domain-like"/>
    <property type="match status" value="1"/>
</dbReference>
<feature type="short sequence motif" description="'KMSKS' region" evidence="10">
    <location>
        <begin position="637"/>
        <end position="641"/>
    </location>
</feature>
<feature type="domain" description="Aminoacyl-tRNA synthetase class Ia" evidence="11">
    <location>
        <begin position="38"/>
        <end position="675"/>
    </location>
</feature>
<dbReference type="Pfam" id="PF08264">
    <property type="entry name" value="Anticodon_1"/>
    <property type="match status" value="1"/>
</dbReference>
<comment type="domain">
    <text evidence="10">IleRS has two distinct active sites: one for aminoacylation and one for editing. The misactivated valine is translocated from the active site to the editing site, which sterically excludes the correctly activated isoleucine. The single editing site contains two valyl binding pockets, one specific for each substrate (Val-AMP or Val-tRNA(Ile)).</text>
</comment>
<organism evidence="13 14">
    <name type="scientific">Aquisalinus flavus</name>
    <dbReference type="NCBI Taxonomy" id="1526572"/>
    <lineage>
        <taxon>Bacteria</taxon>
        <taxon>Pseudomonadati</taxon>
        <taxon>Pseudomonadota</taxon>
        <taxon>Alphaproteobacteria</taxon>
        <taxon>Parvularculales</taxon>
        <taxon>Parvularculaceae</taxon>
        <taxon>Aquisalinus</taxon>
    </lineage>
</organism>
<comment type="catalytic activity">
    <reaction evidence="9 10">
        <text>tRNA(Ile) + L-isoleucine + ATP = L-isoleucyl-tRNA(Ile) + AMP + diphosphate</text>
        <dbReference type="Rhea" id="RHEA:11060"/>
        <dbReference type="Rhea" id="RHEA-COMP:9666"/>
        <dbReference type="Rhea" id="RHEA-COMP:9695"/>
        <dbReference type="ChEBI" id="CHEBI:30616"/>
        <dbReference type="ChEBI" id="CHEBI:33019"/>
        <dbReference type="ChEBI" id="CHEBI:58045"/>
        <dbReference type="ChEBI" id="CHEBI:78442"/>
        <dbReference type="ChEBI" id="CHEBI:78528"/>
        <dbReference type="ChEBI" id="CHEBI:456215"/>
        <dbReference type="EC" id="6.1.1.5"/>
    </reaction>
</comment>
<dbReference type="SUPFAM" id="SSF52374">
    <property type="entry name" value="Nucleotidylyl transferase"/>
    <property type="match status" value="1"/>
</dbReference>
<proteinExistence type="inferred from homology"/>
<dbReference type="InterPro" id="IPR002301">
    <property type="entry name" value="Ile-tRNA-ligase"/>
</dbReference>
<keyword evidence="14" id="KW-1185">Reference proteome</keyword>
<evidence type="ECO:0000256" key="3">
    <source>
        <dbReference type="ARBA" id="ARBA00022598"/>
    </source>
</evidence>
<dbReference type="Proteomes" id="UP000613582">
    <property type="component" value="Unassembled WGS sequence"/>
</dbReference>
<dbReference type="PANTHER" id="PTHR42765">
    <property type="entry name" value="SOLEUCYL-TRNA SYNTHETASE"/>
    <property type="match status" value="1"/>
</dbReference>
<reference evidence="13" key="2">
    <citation type="submission" date="2020-09" db="EMBL/GenBank/DDBJ databases">
        <authorList>
            <person name="Sun Q."/>
            <person name="Zhou Y."/>
        </authorList>
    </citation>
    <scope>NUCLEOTIDE SEQUENCE</scope>
    <source>
        <strain evidence="13">CGMCC 1.12921</strain>
    </source>
</reference>
<feature type="binding site" evidence="10">
    <location>
        <position position="962"/>
    </location>
    <ligand>
        <name>Zn(2+)</name>
        <dbReference type="ChEBI" id="CHEBI:29105"/>
    </ligand>
</feature>
<dbReference type="Pfam" id="PF00133">
    <property type="entry name" value="tRNA-synt_1"/>
    <property type="match status" value="1"/>
</dbReference>
<dbReference type="Gene3D" id="3.90.740.10">
    <property type="entry name" value="Valyl/Leucyl/Isoleucyl-tRNA synthetase, editing domain"/>
    <property type="match status" value="1"/>
</dbReference>
<dbReference type="InterPro" id="IPR001412">
    <property type="entry name" value="aa-tRNA-synth_I_CS"/>
</dbReference>
<keyword evidence="10" id="KW-0479">Metal-binding</keyword>
<evidence type="ECO:0000313" key="13">
    <source>
        <dbReference type="EMBL" id="GGD18734.1"/>
    </source>
</evidence>
<dbReference type="GO" id="GO:0005829">
    <property type="term" value="C:cytosol"/>
    <property type="evidence" value="ECO:0007669"/>
    <property type="project" value="TreeGrafter"/>
</dbReference>
<comment type="caution">
    <text evidence="13">The sequence shown here is derived from an EMBL/GenBank/DDBJ whole genome shotgun (WGS) entry which is preliminary data.</text>
</comment>
<protein>
    <recommendedName>
        <fullName evidence="10">Isoleucine--tRNA ligase</fullName>
        <ecNumber evidence="10">6.1.1.5</ecNumber>
    </recommendedName>
    <alternativeName>
        <fullName evidence="10">Isoleucyl-tRNA synthetase</fullName>
        <shortName evidence="10">IleRS</shortName>
    </alternativeName>
</protein>
<keyword evidence="7 10" id="KW-0030">Aminoacyl-tRNA synthetase</keyword>
<gene>
    <name evidence="10 13" type="primary">ileS</name>
    <name evidence="13" type="ORF">GCM10011342_29290</name>
</gene>
<reference evidence="13" key="1">
    <citation type="journal article" date="2014" name="Int. J. Syst. Evol. Microbiol.">
        <title>Complete genome sequence of Corynebacterium casei LMG S-19264T (=DSM 44701T), isolated from a smear-ripened cheese.</title>
        <authorList>
            <consortium name="US DOE Joint Genome Institute (JGI-PGF)"/>
            <person name="Walter F."/>
            <person name="Albersmeier A."/>
            <person name="Kalinowski J."/>
            <person name="Ruckert C."/>
        </authorList>
    </citation>
    <scope>NUCLEOTIDE SEQUENCE</scope>
    <source>
        <strain evidence="13">CGMCC 1.12921</strain>
    </source>
</reference>
<dbReference type="Gene3D" id="1.10.730.20">
    <property type="match status" value="1"/>
</dbReference>
<keyword evidence="6 10" id="KW-0648">Protein biosynthesis</keyword>
<keyword evidence="10" id="KW-0862">Zinc</keyword>
<comment type="similarity">
    <text evidence="1 10">Belongs to the class-I aminoacyl-tRNA synthetase family. IleS type 1 subfamily.</text>
</comment>
<dbReference type="GO" id="GO:0002161">
    <property type="term" value="F:aminoacyl-tRNA deacylase activity"/>
    <property type="evidence" value="ECO:0007669"/>
    <property type="project" value="InterPro"/>
</dbReference>
<evidence type="ECO:0000256" key="4">
    <source>
        <dbReference type="ARBA" id="ARBA00022741"/>
    </source>
</evidence>
<feature type="binding site" evidence="10">
    <location>
        <position position="945"/>
    </location>
    <ligand>
        <name>Zn(2+)</name>
        <dbReference type="ChEBI" id="CHEBI:29105"/>
    </ligand>
</feature>
<dbReference type="Gene3D" id="3.40.50.620">
    <property type="entry name" value="HUPs"/>
    <property type="match status" value="2"/>
</dbReference>
<dbReference type="RefSeq" id="WP_188160650.1">
    <property type="nucleotide sequence ID" value="NZ_BMGH01000002.1"/>
</dbReference>
<dbReference type="HAMAP" id="MF_02002">
    <property type="entry name" value="Ile_tRNA_synth_type1"/>
    <property type="match status" value="1"/>
</dbReference>
<comment type="subcellular location">
    <subcellularLocation>
        <location evidence="10">Cytoplasm</location>
    </subcellularLocation>
</comment>
<evidence type="ECO:0000259" key="12">
    <source>
        <dbReference type="Pfam" id="PF08264"/>
    </source>
</evidence>
<dbReference type="InterPro" id="IPR009008">
    <property type="entry name" value="Val/Leu/Ile-tRNA-synth_edit"/>
</dbReference>
<evidence type="ECO:0000256" key="8">
    <source>
        <dbReference type="ARBA" id="ARBA00025217"/>
    </source>
</evidence>
<feature type="short sequence motif" description="'HIGH' region" evidence="10">
    <location>
        <begin position="67"/>
        <end position="77"/>
    </location>
</feature>
<evidence type="ECO:0000256" key="6">
    <source>
        <dbReference type="ARBA" id="ARBA00022917"/>
    </source>
</evidence>
<evidence type="ECO:0000256" key="9">
    <source>
        <dbReference type="ARBA" id="ARBA00048359"/>
    </source>
</evidence>
<comment type="cofactor">
    <cofactor evidence="10">
        <name>Zn(2+)</name>
        <dbReference type="ChEBI" id="CHEBI:29105"/>
    </cofactor>
    <text evidence="10">Binds 1 zinc ion per subunit.</text>
</comment>
<dbReference type="InterPro" id="IPR023585">
    <property type="entry name" value="Ile-tRNA-ligase_type1"/>
</dbReference>
<dbReference type="InterPro" id="IPR009080">
    <property type="entry name" value="tRNAsynth_Ia_anticodon-bd"/>
</dbReference>
<sequence>MADDKKAPSGRDYRDTLFLPTTEFPMRAGLPKAEPEHLKRWEEMGLYEKLRVEAADRPAFTLHDGPPYANGHLHIGHALNKVLKDIVVRSRQMAGFNANYVPGWDCHGLPIEWQVEKQYKEKGKAKADVPPSEFRQACRDYAAKWIDIQKAEFRRLGIEGDWADPYTTMKFASEAAIVGEFLKFIENGLVYRGAKPVMWSPVEQTALAEAEVEYHDRKVPVIWVKFPVANADDTSVVIWTTTPWTIPSNQAISYSTSISYGVYEVNAVMSAEELGFAPYAKVGEKLVLADALADSVRDAAKISEWTRIADADPQGLQISHPLAGLDPFWQHDIAMLAGDHVTDDAGTGFVHTAPAHGEDDYNVFVASGRSTGDIRQIVDESGCYTDEVPEPLRGLDIIRTSGKKLGEPGKANPEVMRLLAESGNLLARGLTTIRDAHSWRSKAPVIRRATPQWFIRMGAAGSGGLRDTALQAIAETKFYPESGRNRIRTMVEGRPDWLVSRQRAWGVPITLFASKKTGEPLNDEDVNNRIRMAIAERGADAWFDTPAQDFLGEKYKAEDYDKVEDILDVWFDSGSTHAFVLEGRNDLTSPADLYLEGSDQHRGWFQSSLLESCGTRGRAPYKAVLTHGFVLDEQGRKMSKTEGNVTDPAEITQKYGADILRIWVASADYSEDLRIGEEIIGSAVDSYRKLRNTLRYLLGAVANYAPTEEIEPEDMPELERYVLHLLHRLDGEISAAYGAYDFKTVWRRLSDFCSIDLSSLYLDIRKDSLYCDRPDDPDRMATRTVMNILLDYLMRWLAPICPFTAEETYLSRYPEQSGSSIHLHLFLQAPDDWKNESLAEKWGVIRKVRRVITGALEVERREKRIGASLEAAPVVHIEDTETFKLAQSVDMAELCITSGIQLLNDPVPPERARLVVISENPFQLPDTPGIAVEPAEATGGKCARCWRILPEVTETHELCNRCEDAVAAHDKVAG</sequence>
<feature type="binding site" evidence="10">
    <location>
        <position position="596"/>
    </location>
    <ligand>
        <name>L-isoleucyl-5'-AMP</name>
        <dbReference type="ChEBI" id="CHEBI:178002"/>
    </ligand>
</feature>
<dbReference type="GO" id="GO:0004822">
    <property type="term" value="F:isoleucine-tRNA ligase activity"/>
    <property type="evidence" value="ECO:0007669"/>
    <property type="project" value="UniProtKB-UniRule"/>
</dbReference>
<evidence type="ECO:0000256" key="10">
    <source>
        <dbReference type="HAMAP-Rule" id="MF_02002"/>
    </source>
</evidence>
<dbReference type="GO" id="GO:0006428">
    <property type="term" value="P:isoleucyl-tRNA aminoacylation"/>
    <property type="evidence" value="ECO:0007669"/>
    <property type="project" value="UniProtKB-UniRule"/>
</dbReference>
<comment type="subunit">
    <text evidence="10">Monomer.</text>
</comment>
<feature type="binding site" evidence="10">
    <location>
        <position position="942"/>
    </location>
    <ligand>
        <name>Zn(2+)</name>
        <dbReference type="ChEBI" id="CHEBI:29105"/>
    </ligand>
</feature>
<dbReference type="EMBL" id="BMGH01000002">
    <property type="protein sequence ID" value="GGD18734.1"/>
    <property type="molecule type" value="Genomic_DNA"/>
</dbReference>
<keyword evidence="5 10" id="KW-0067">ATP-binding</keyword>
<evidence type="ECO:0000256" key="5">
    <source>
        <dbReference type="ARBA" id="ARBA00022840"/>
    </source>
</evidence>
<dbReference type="InterPro" id="IPR050081">
    <property type="entry name" value="Ile-tRNA_ligase"/>
</dbReference>
<dbReference type="FunFam" id="3.40.50.620:FF:000042">
    <property type="entry name" value="Isoleucine--tRNA ligase"/>
    <property type="match status" value="1"/>
</dbReference>
<dbReference type="InterPro" id="IPR013155">
    <property type="entry name" value="M/V/L/I-tRNA-synth_anticd-bd"/>
</dbReference>
<dbReference type="SUPFAM" id="SSF50677">
    <property type="entry name" value="ValRS/IleRS/LeuRS editing domain"/>
    <property type="match status" value="1"/>
</dbReference>
<dbReference type="EC" id="6.1.1.5" evidence="10"/>
<name>A0A8J2V2F2_9PROT</name>
<keyword evidence="3 10" id="KW-0436">Ligase</keyword>
<feature type="domain" description="Methionyl/Valyl/Leucyl/Isoleucyl-tRNA synthetase anticodon-binding" evidence="12">
    <location>
        <begin position="719"/>
        <end position="870"/>
    </location>
</feature>
<dbReference type="CDD" id="cd07960">
    <property type="entry name" value="Anticodon_Ia_Ile_BEm"/>
    <property type="match status" value="1"/>
</dbReference>
<feature type="binding site" evidence="10">
    <location>
        <position position="959"/>
    </location>
    <ligand>
        <name>Zn(2+)</name>
        <dbReference type="ChEBI" id="CHEBI:29105"/>
    </ligand>
</feature>
<dbReference type="GO" id="GO:0000049">
    <property type="term" value="F:tRNA binding"/>
    <property type="evidence" value="ECO:0007669"/>
    <property type="project" value="InterPro"/>
</dbReference>
<evidence type="ECO:0000256" key="2">
    <source>
        <dbReference type="ARBA" id="ARBA00022490"/>
    </source>
</evidence>
<evidence type="ECO:0000256" key="7">
    <source>
        <dbReference type="ARBA" id="ARBA00023146"/>
    </source>
</evidence>
<evidence type="ECO:0000256" key="1">
    <source>
        <dbReference type="ARBA" id="ARBA00006887"/>
    </source>
</evidence>
<accession>A0A8J2V2F2</accession>
<dbReference type="GO" id="GO:0008270">
    <property type="term" value="F:zinc ion binding"/>
    <property type="evidence" value="ECO:0007669"/>
    <property type="project" value="UniProtKB-UniRule"/>
</dbReference>
<feature type="binding site" evidence="10">
    <location>
        <position position="640"/>
    </location>
    <ligand>
        <name>ATP</name>
        <dbReference type="ChEBI" id="CHEBI:30616"/>
    </ligand>
</feature>
<dbReference type="GO" id="GO:0005524">
    <property type="term" value="F:ATP binding"/>
    <property type="evidence" value="ECO:0007669"/>
    <property type="project" value="UniProtKB-UniRule"/>
</dbReference>
<dbReference type="InterPro" id="IPR033708">
    <property type="entry name" value="Anticodon_Ile_BEm"/>
</dbReference>
<dbReference type="PRINTS" id="PR00984">
    <property type="entry name" value="TRNASYNTHILE"/>
</dbReference>
<keyword evidence="2 10" id="KW-0963">Cytoplasm</keyword>
<dbReference type="SUPFAM" id="SSF47323">
    <property type="entry name" value="Anticodon-binding domain of a subclass of class I aminoacyl-tRNA synthetases"/>
    <property type="match status" value="1"/>
</dbReference>
<dbReference type="InterPro" id="IPR014729">
    <property type="entry name" value="Rossmann-like_a/b/a_fold"/>
</dbReference>
<keyword evidence="4 10" id="KW-0547">Nucleotide-binding</keyword>
<dbReference type="InterPro" id="IPR002300">
    <property type="entry name" value="aa-tRNA-synth_Ia"/>
</dbReference>
<comment type="function">
    <text evidence="8 10">Catalyzes the attachment of isoleucine to tRNA(Ile). As IleRS can inadvertently accommodate and process structurally similar amino acids such as valine, to avoid such errors it has two additional distinct tRNA(Ile)-dependent editing activities. One activity is designated as 'pretransfer' editing and involves the hydrolysis of activated Val-AMP. The other activity is designated 'posttransfer' editing and involves deacylation of mischarged Val-tRNA(Ile).</text>
</comment>
<dbReference type="NCBIfam" id="TIGR00392">
    <property type="entry name" value="ileS"/>
    <property type="match status" value="1"/>
</dbReference>
<dbReference type="PANTHER" id="PTHR42765:SF1">
    <property type="entry name" value="ISOLEUCINE--TRNA LIGASE, MITOCHONDRIAL"/>
    <property type="match status" value="1"/>
</dbReference>
<dbReference type="PROSITE" id="PS00178">
    <property type="entry name" value="AA_TRNA_LIGASE_I"/>
    <property type="match status" value="1"/>
</dbReference>
<evidence type="ECO:0000259" key="11">
    <source>
        <dbReference type="Pfam" id="PF00133"/>
    </source>
</evidence>
<evidence type="ECO:0000313" key="14">
    <source>
        <dbReference type="Proteomes" id="UP000613582"/>
    </source>
</evidence>